<gene>
    <name evidence="2" type="ORF">OH76DRAFT_1484955</name>
</gene>
<dbReference type="PANTHER" id="PTHR43157">
    <property type="entry name" value="PHOSPHATIDYLINOSITOL-GLYCAN BIOSYNTHESIS CLASS F PROTEIN-RELATED"/>
    <property type="match status" value="1"/>
</dbReference>
<dbReference type="Gene3D" id="3.40.50.720">
    <property type="entry name" value="NAD(P)-binding Rossmann-like Domain"/>
    <property type="match status" value="1"/>
</dbReference>
<dbReference type="STRING" id="139420.A0A371D3J5"/>
<keyword evidence="3" id="KW-1185">Reference proteome</keyword>
<keyword evidence="1" id="KW-0560">Oxidoreductase</keyword>
<dbReference type="AlphaFoldDB" id="A0A371D3J5"/>
<evidence type="ECO:0000313" key="3">
    <source>
        <dbReference type="Proteomes" id="UP000256964"/>
    </source>
</evidence>
<dbReference type="InterPro" id="IPR036291">
    <property type="entry name" value="NAD(P)-bd_dom_sf"/>
</dbReference>
<dbReference type="EMBL" id="KZ857421">
    <property type="protein sequence ID" value="RDX47113.1"/>
    <property type="molecule type" value="Genomic_DNA"/>
</dbReference>
<accession>A0A371D3J5</accession>
<evidence type="ECO:0000313" key="2">
    <source>
        <dbReference type="EMBL" id="RDX47113.1"/>
    </source>
</evidence>
<dbReference type="OrthoDB" id="191139at2759"/>
<dbReference type="PANTHER" id="PTHR43157:SF31">
    <property type="entry name" value="PHOSPHATIDYLINOSITOL-GLYCAN BIOSYNTHESIS CLASS F PROTEIN"/>
    <property type="match status" value="1"/>
</dbReference>
<dbReference type="Pfam" id="PF00106">
    <property type="entry name" value="adh_short"/>
    <property type="match status" value="1"/>
</dbReference>
<dbReference type="Proteomes" id="UP000256964">
    <property type="component" value="Unassembled WGS sequence"/>
</dbReference>
<evidence type="ECO:0000256" key="1">
    <source>
        <dbReference type="ARBA" id="ARBA00023002"/>
    </source>
</evidence>
<name>A0A371D3J5_9APHY</name>
<organism evidence="2 3">
    <name type="scientific">Lentinus brumalis</name>
    <dbReference type="NCBI Taxonomy" id="2498619"/>
    <lineage>
        <taxon>Eukaryota</taxon>
        <taxon>Fungi</taxon>
        <taxon>Dikarya</taxon>
        <taxon>Basidiomycota</taxon>
        <taxon>Agaricomycotina</taxon>
        <taxon>Agaricomycetes</taxon>
        <taxon>Polyporales</taxon>
        <taxon>Polyporaceae</taxon>
        <taxon>Lentinus</taxon>
    </lineage>
</organism>
<reference evidence="2 3" key="1">
    <citation type="journal article" date="2018" name="Biotechnol. Biofuels">
        <title>Integrative visual omics of the white-rot fungus Polyporus brumalis exposes the biotechnological potential of its oxidative enzymes for delignifying raw plant biomass.</title>
        <authorList>
            <person name="Miyauchi S."/>
            <person name="Rancon A."/>
            <person name="Drula E."/>
            <person name="Hage H."/>
            <person name="Chaduli D."/>
            <person name="Favel A."/>
            <person name="Grisel S."/>
            <person name="Henrissat B."/>
            <person name="Herpoel-Gimbert I."/>
            <person name="Ruiz-Duenas F.J."/>
            <person name="Chevret D."/>
            <person name="Hainaut M."/>
            <person name="Lin J."/>
            <person name="Wang M."/>
            <person name="Pangilinan J."/>
            <person name="Lipzen A."/>
            <person name="Lesage-Meessen L."/>
            <person name="Navarro D."/>
            <person name="Riley R."/>
            <person name="Grigoriev I.V."/>
            <person name="Zhou S."/>
            <person name="Raouche S."/>
            <person name="Rosso M.N."/>
        </authorList>
    </citation>
    <scope>NUCLEOTIDE SEQUENCE [LARGE SCALE GENOMIC DNA]</scope>
    <source>
        <strain evidence="2 3">BRFM 1820</strain>
    </source>
</reference>
<sequence>MSVLQWLQESFPPPPTWRPEDAPDLTGKVVLVTGGNAGIGREITKALLRKNAKVYIATRSADRAQEAIEALAEETGNKAEFLQLDLSDLVKVRESAQAFSK</sequence>
<protein>
    <submittedName>
        <fullName evidence="2">NAD(P)-binding protein</fullName>
    </submittedName>
</protein>
<dbReference type="SUPFAM" id="SSF51735">
    <property type="entry name" value="NAD(P)-binding Rossmann-fold domains"/>
    <property type="match status" value="1"/>
</dbReference>
<dbReference type="InterPro" id="IPR002347">
    <property type="entry name" value="SDR_fam"/>
</dbReference>
<proteinExistence type="predicted"/>
<dbReference type="GO" id="GO:0016491">
    <property type="term" value="F:oxidoreductase activity"/>
    <property type="evidence" value="ECO:0007669"/>
    <property type="project" value="UniProtKB-KW"/>
</dbReference>